<dbReference type="EMBL" id="JALKHS010000021">
    <property type="protein sequence ID" value="MCK0533413.1"/>
    <property type="molecule type" value="Genomic_DNA"/>
</dbReference>
<dbReference type="RefSeq" id="WP_247234586.1">
    <property type="nucleotide sequence ID" value="NZ_JALKHS010000021.1"/>
</dbReference>
<accession>A0ABT0E223</accession>
<dbReference type="Proteomes" id="UP001203512">
    <property type="component" value="Unassembled WGS sequence"/>
</dbReference>
<keyword evidence="2" id="KW-1185">Reference proteome</keyword>
<organism evidence="1 2">
    <name type="scientific">Sphingobium agri</name>
    <dbReference type="NCBI Taxonomy" id="2933566"/>
    <lineage>
        <taxon>Bacteria</taxon>
        <taxon>Pseudomonadati</taxon>
        <taxon>Pseudomonadota</taxon>
        <taxon>Alphaproteobacteria</taxon>
        <taxon>Sphingomonadales</taxon>
        <taxon>Sphingomonadaceae</taxon>
        <taxon>Sphingobium</taxon>
    </lineage>
</organism>
<protein>
    <submittedName>
        <fullName evidence="1">Uncharacterized protein</fullName>
    </submittedName>
</protein>
<proteinExistence type="predicted"/>
<evidence type="ECO:0000313" key="2">
    <source>
        <dbReference type="Proteomes" id="UP001203512"/>
    </source>
</evidence>
<gene>
    <name evidence="1" type="ORF">MU848_17625</name>
</gene>
<name>A0ABT0E223_9SPHN</name>
<comment type="caution">
    <text evidence="1">The sequence shown here is derived from an EMBL/GenBank/DDBJ whole genome shotgun (WGS) entry which is preliminary data.</text>
</comment>
<reference evidence="1 2" key="1">
    <citation type="submission" date="2022-04" db="EMBL/GenBank/DDBJ databases">
        <authorList>
            <person name="Huq M.A."/>
        </authorList>
    </citation>
    <scope>NUCLEOTIDE SEQUENCE [LARGE SCALE GENOMIC DNA]</scope>
    <source>
        <strain evidence="1 2">MAH-33</strain>
    </source>
</reference>
<sequence length="170" mass="18920">MIRDYPDFPIIERGTNGRSYVIDFAEAWTFIKSLRDSEEAEQRARADEVRQYGLSLLGGEAMAQTQAGLSPTEHRAIMENELLATKLAEKRGDLIHKASVEEALGELVAWFQQQGTSLSARLAKRGDFSRDQLAIIDAVIAQDQRELADRMERIGRATGNAVSSDRDPAI</sequence>
<evidence type="ECO:0000313" key="1">
    <source>
        <dbReference type="EMBL" id="MCK0533413.1"/>
    </source>
</evidence>